<name>A0A8H3ERM4_9LECA</name>
<dbReference type="Gene3D" id="1.25.40.80">
    <property type="match status" value="1"/>
</dbReference>
<evidence type="ECO:0000256" key="6">
    <source>
        <dbReference type="RuleBase" id="RU367151"/>
    </source>
</evidence>
<feature type="compositionally biased region" description="Pro residues" evidence="7">
    <location>
        <begin position="210"/>
        <end position="223"/>
    </location>
</feature>
<evidence type="ECO:0000256" key="3">
    <source>
        <dbReference type="ARBA" id="ARBA00022827"/>
    </source>
</evidence>
<sequence length="606" mass="67922">MSPPRVLIYLLRRDLRLADNPIFNEISKTFQQSQHPYTHLLPIYIFAAQQIEVSGFLSADSDRSPFPEARSNVAGFWRCGPHRAKFLAESVWDLKRSLHNTGNGLEIRVGLAGQVIQEILTAYKKQSVEVVAVWMTNEEGVEEKREERNVKEAAEGAGTEFKLWTDEKYYVDDRDIPFRDPAHLPDVFTSFRKQIEPLRESPRRVLPPLSKLPPLPPSIPSQSPPFTIPSTLEDIITKLHKPLDPNLGLSNPPTSPTGATSAHPFHGGETTGQERIRHLVTSGNMSTYKDTRNRMLGLDFSTKLSAWLALGCVTARQIHQYLLNFEEGKTDLGKGVQGYGKGENKGTSAVRFELLWRDYFRLTTRKFGSRLFQISGLKNDTSSSWSYPQKDKEIQRKVTRFMEGTTGTGLIDASMKELFCTGYTSNRARQNVASFLAKHLGIDWRVGAEWYESLLVDYDLSSNWGNWNYVAGVGNDPRETRVFNPVKQANDYDPQGEYIKTWVVELRSLDDPRIVFQPWKMDDATKAVLKVAGQDFVEHPLKRIEYHVGRNAGRGGGRAGGKGGKAGGSRGGAGAGGGYHGRGRGDRPRGQSRKGKLDHANDFIDD</sequence>
<comment type="function">
    <text evidence="6">May have a photoreceptor function.</text>
</comment>
<feature type="domain" description="Photolyase/cryptochrome alpha/beta" evidence="8">
    <location>
        <begin position="5"/>
        <end position="169"/>
    </location>
</feature>
<evidence type="ECO:0000256" key="7">
    <source>
        <dbReference type="SAM" id="MobiDB-lite"/>
    </source>
</evidence>
<feature type="region of interest" description="Disordered" evidence="7">
    <location>
        <begin position="247"/>
        <end position="272"/>
    </location>
</feature>
<dbReference type="GO" id="GO:0071949">
    <property type="term" value="F:FAD binding"/>
    <property type="evidence" value="ECO:0007669"/>
    <property type="project" value="TreeGrafter"/>
</dbReference>
<feature type="region of interest" description="Disordered" evidence="7">
    <location>
        <begin position="204"/>
        <end position="223"/>
    </location>
</feature>
<keyword evidence="2 5" id="KW-0285">Flavoprotein</keyword>
<dbReference type="InterPro" id="IPR036155">
    <property type="entry name" value="Crypto/Photolyase_N_sf"/>
</dbReference>
<comment type="caution">
    <text evidence="9">The sequence shown here is derived from an EMBL/GenBank/DDBJ whole genome shotgun (WGS) entry which is preliminary data.</text>
</comment>
<feature type="compositionally biased region" description="Gly residues" evidence="7">
    <location>
        <begin position="552"/>
        <end position="580"/>
    </location>
</feature>
<comment type="similarity">
    <text evidence="1 6">Belongs to the DNA photolyase class-1 family.</text>
</comment>
<dbReference type="InterPro" id="IPR005101">
    <property type="entry name" value="Cryptochr/Photolyase_FAD-bd"/>
</dbReference>
<comment type="cofactor">
    <cofactor evidence="6">
        <name>(6R)-5,10-methylene-5,6,7,8-tetrahydrofolate</name>
        <dbReference type="ChEBI" id="CHEBI:15636"/>
    </cofactor>
    <text evidence="6">Binds 1 5,10-methenyltetrahydrofolate (MTHF) per subunit.</text>
</comment>
<reference evidence="9" key="1">
    <citation type="submission" date="2021-03" db="EMBL/GenBank/DDBJ databases">
        <authorList>
            <person name="Tagirdzhanova G."/>
        </authorList>
    </citation>
    <scope>NUCLEOTIDE SEQUENCE</scope>
</reference>
<feature type="binding site" evidence="5">
    <location>
        <begin position="457"/>
        <end position="459"/>
    </location>
    <ligand>
        <name>FAD</name>
        <dbReference type="ChEBI" id="CHEBI:57692"/>
    </ligand>
</feature>
<evidence type="ECO:0000256" key="1">
    <source>
        <dbReference type="ARBA" id="ARBA00005862"/>
    </source>
</evidence>
<feature type="binding site" evidence="5">
    <location>
        <begin position="353"/>
        <end position="360"/>
    </location>
    <ligand>
        <name>FAD</name>
        <dbReference type="ChEBI" id="CHEBI:57692"/>
    </ligand>
</feature>
<dbReference type="SUPFAM" id="SSF48173">
    <property type="entry name" value="Cryptochrome/photolyase FAD-binding domain"/>
    <property type="match status" value="1"/>
</dbReference>
<dbReference type="InterPro" id="IPR014729">
    <property type="entry name" value="Rossmann-like_a/b/a_fold"/>
</dbReference>
<dbReference type="Gene3D" id="1.10.579.10">
    <property type="entry name" value="DNA Cyclobutane Dipyrimidine Photolyase, subunit A, domain 3"/>
    <property type="match status" value="1"/>
</dbReference>
<dbReference type="PANTHER" id="PTHR11455:SF22">
    <property type="entry name" value="CRYPTOCHROME DASH"/>
    <property type="match status" value="1"/>
</dbReference>
<dbReference type="InterPro" id="IPR006050">
    <property type="entry name" value="DNA_photolyase_N"/>
</dbReference>
<dbReference type="GO" id="GO:0000719">
    <property type="term" value="P:photoreactive repair"/>
    <property type="evidence" value="ECO:0007669"/>
    <property type="project" value="TreeGrafter"/>
</dbReference>
<evidence type="ECO:0000313" key="9">
    <source>
        <dbReference type="EMBL" id="CAF9911434.1"/>
    </source>
</evidence>
<organism evidence="9 10">
    <name type="scientific">Imshaugia aleurites</name>
    <dbReference type="NCBI Taxonomy" id="172621"/>
    <lineage>
        <taxon>Eukaryota</taxon>
        <taxon>Fungi</taxon>
        <taxon>Dikarya</taxon>
        <taxon>Ascomycota</taxon>
        <taxon>Pezizomycotina</taxon>
        <taxon>Lecanoromycetes</taxon>
        <taxon>OSLEUM clade</taxon>
        <taxon>Lecanoromycetidae</taxon>
        <taxon>Lecanorales</taxon>
        <taxon>Lecanorineae</taxon>
        <taxon>Parmeliaceae</taxon>
        <taxon>Imshaugia</taxon>
    </lineage>
</organism>
<feature type="binding site" evidence="5">
    <location>
        <position position="288"/>
    </location>
    <ligand>
        <name>FAD</name>
        <dbReference type="ChEBI" id="CHEBI:57692"/>
    </ligand>
</feature>
<proteinExistence type="inferred from homology"/>
<dbReference type="AlphaFoldDB" id="A0A8H3ERM4"/>
<accession>A0A8H3ERM4</accession>
<dbReference type="Pfam" id="PF03441">
    <property type="entry name" value="FAD_binding_7"/>
    <property type="match status" value="1"/>
</dbReference>
<dbReference type="PRINTS" id="PR00147">
    <property type="entry name" value="DNAPHOTLYASE"/>
</dbReference>
<dbReference type="GO" id="GO:0003904">
    <property type="term" value="F:deoxyribodipyrimidine photo-lyase activity"/>
    <property type="evidence" value="ECO:0007669"/>
    <property type="project" value="TreeGrafter"/>
</dbReference>
<keyword evidence="10" id="KW-1185">Reference proteome</keyword>
<keyword evidence="3 5" id="KW-0274">FAD</keyword>
<feature type="compositionally biased region" description="Basic and acidic residues" evidence="7">
    <location>
        <begin position="583"/>
        <end position="606"/>
    </location>
</feature>
<dbReference type="Gene3D" id="3.40.50.620">
    <property type="entry name" value="HUPs"/>
    <property type="match status" value="1"/>
</dbReference>
<comment type="cofactor">
    <cofactor evidence="5 6">
        <name>FAD</name>
        <dbReference type="ChEBI" id="CHEBI:57692"/>
    </cofactor>
    <text evidence="5 6">Binds 1 FAD per subunit.</text>
</comment>
<keyword evidence="4 6" id="KW-0157">Chromophore</keyword>
<evidence type="ECO:0000256" key="2">
    <source>
        <dbReference type="ARBA" id="ARBA00022630"/>
    </source>
</evidence>
<dbReference type="EMBL" id="CAJPDT010000008">
    <property type="protein sequence ID" value="CAF9911434.1"/>
    <property type="molecule type" value="Genomic_DNA"/>
</dbReference>
<dbReference type="SUPFAM" id="SSF52425">
    <property type="entry name" value="Cryptochrome/photolyase, N-terminal domain"/>
    <property type="match status" value="1"/>
</dbReference>
<dbReference type="Pfam" id="PF00875">
    <property type="entry name" value="DNA_photolyase"/>
    <property type="match status" value="1"/>
</dbReference>
<evidence type="ECO:0000313" key="10">
    <source>
        <dbReference type="Proteomes" id="UP000664534"/>
    </source>
</evidence>
<dbReference type="GO" id="GO:0003684">
    <property type="term" value="F:damaged DNA binding"/>
    <property type="evidence" value="ECO:0007669"/>
    <property type="project" value="TreeGrafter"/>
</dbReference>
<dbReference type="PANTHER" id="PTHR11455">
    <property type="entry name" value="CRYPTOCHROME"/>
    <property type="match status" value="1"/>
</dbReference>
<evidence type="ECO:0000256" key="4">
    <source>
        <dbReference type="ARBA" id="ARBA00022991"/>
    </source>
</evidence>
<dbReference type="InterPro" id="IPR014133">
    <property type="entry name" value="Cry_DASH"/>
</dbReference>
<dbReference type="NCBIfam" id="TIGR02765">
    <property type="entry name" value="crypto_DASH"/>
    <property type="match status" value="1"/>
</dbReference>
<dbReference type="InterPro" id="IPR036134">
    <property type="entry name" value="Crypto/Photolyase_FAD-like_sf"/>
</dbReference>
<feature type="binding site" evidence="5">
    <location>
        <begin position="301"/>
        <end position="305"/>
    </location>
    <ligand>
        <name>FAD</name>
        <dbReference type="ChEBI" id="CHEBI:57692"/>
    </ligand>
</feature>
<feature type="region of interest" description="Disordered" evidence="7">
    <location>
        <begin position="548"/>
        <end position="606"/>
    </location>
</feature>
<dbReference type="Proteomes" id="UP000664534">
    <property type="component" value="Unassembled WGS sequence"/>
</dbReference>
<dbReference type="OrthoDB" id="435881at2759"/>
<protein>
    <recommendedName>
        <fullName evidence="6">Cryptochrome DASH</fullName>
    </recommendedName>
</protein>
<evidence type="ECO:0000256" key="5">
    <source>
        <dbReference type="PIRSR" id="PIRSR602081-1"/>
    </source>
</evidence>
<gene>
    <name evidence="9" type="ORF">IMSHALPRED_010027</name>
</gene>
<feature type="compositionally biased region" description="Polar residues" evidence="7">
    <location>
        <begin position="248"/>
        <end position="260"/>
    </location>
</feature>
<dbReference type="PROSITE" id="PS51645">
    <property type="entry name" value="PHR_CRY_ALPHA_BETA"/>
    <property type="match status" value="1"/>
</dbReference>
<evidence type="ECO:0000259" key="8">
    <source>
        <dbReference type="PROSITE" id="PS51645"/>
    </source>
</evidence>
<dbReference type="InterPro" id="IPR002081">
    <property type="entry name" value="Cryptochrome/DNA_photolyase_1"/>
</dbReference>